<reference evidence="2" key="1">
    <citation type="submission" date="2018-05" db="EMBL/GenBank/DDBJ databases">
        <authorList>
            <person name="Lanie J.A."/>
            <person name="Ng W.-L."/>
            <person name="Kazmierczak K.M."/>
            <person name="Andrzejewski T.M."/>
            <person name="Davidsen T.M."/>
            <person name="Wayne K.J."/>
            <person name="Tettelin H."/>
            <person name="Glass J.I."/>
            <person name="Rusch D."/>
            <person name="Podicherti R."/>
            <person name="Tsui H.-C.T."/>
            <person name="Winkler M.E."/>
        </authorList>
    </citation>
    <scope>NUCLEOTIDE SEQUENCE</scope>
</reference>
<dbReference type="EMBL" id="UINC01001594">
    <property type="protein sequence ID" value="SUZ84418.1"/>
    <property type="molecule type" value="Genomic_DNA"/>
</dbReference>
<evidence type="ECO:0000256" key="1">
    <source>
        <dbReference type="SAM" id="MobiDB-lite"/>
    </source>
</evidence>
<sequence length="87" mass="9567">MSTKPSTNFDWKSITPSDSPRTPIDIMADPKLRRLGTPELAPGDQAFGFRRPLYDFSSGQQVATGGTFDLLSRAEEKPIALIFGSYT</sequence>
<name>A0A381R0R0_9ZZZZ</name>
<accession>A0A381R0R0</accession>
<feature type="compositionally biased region" description="Polar residues" evidence="1">
    <location>
        <begin position="1"/>
        <end position="20"/>
    </location>
</feature>
<protein>
    <submittedName>
        <fullName evidence="2">Uncharacterized protein</fullName>
    </submittedName>
</protein>
<organism evidence="2">
    <name type="scientific">marine metagenome</name>
    <dbReference type="NCBI Taxonomy" id="408172"/>
    <lineage>
        <taxon>unclassified sequences</taxon>
        <taxon>metagenomes</taxon>
        <taxon>ecological metagenomes</taxon>
    </lineage>
</organism>
<dbReference type="AlphaFoldDB" id="A0A381R0R0"/>
<feature type="region of interest" description="Disordered" evidence="1">
    <location>
        <begin position="1"/>
        <end position="24"/>
    </location>
</feature>
<evidence type="ECO:0000313" key="2">
    <source>
        <dbReference type="EMBL" id="SUZ84418.1"/>
    </source>
</evidence>
<gene>
    <name evidence="2" type="ORF">METZ01_LOCUS37272</name>
</gene>
<proteinExistence type="predicted"/>